<dbReference type="InterPro" id="IPR050794">
    <property type="entry name" value="CPA2_transporter"/>
</dbReference>
<evidence type="ECO:0000256" key="10">
    <source>
        <dbReference type="SAM" id="Phobius"/>
    </source>
</evidence>
<feature type="transmembrane region" description="Helical" evidence="10">
    <location>
        <begin position="128"/>
        <end position="146"/>
    </location>
</feature>
<protein>
    <submittedName>
        <fullName evidence="14">Uncharacterized protein</fullName>
    </submittedName>
</protein>
<feature type="transmembrane region" description="Helical" evidence="10">
    <location>
        <begin position="409"/>
        <end position="429"/>
    </location>
</feature>
<name>A0A444YMS4_ARAHY</name>
<keyword evidence="5" id="KW-0630">Potassium</keyword>
<evidence type="ECO:0000256" key="2">
    <source>
        <dbReference type="ARBA" id="ARBA00022448"/>
    </source>
</evidence>
<feature type="transmembrane region" description="Helical" evidence="10">
    <location>
        <begin position="345"/>
        <end position="364"/>
    </location>
</feature>
<sequence>MGDFLPPACFNMFVSDEHRMWQTSNILETELPMLAFQIFFTVLVGRLLFNAFRPLHQPRIISFVFVGFLLTPPLLGNIPEVFGFIYPVNGILNVEVTSHFGLIYYAFLNGLEMNLDTILKSKKEATSIAAMGIIFPILTGPGLYALHRKFYINNTFKLEQVSSHAYLLWTLVLTVTGFPNLVEILSELKLHYTSLGKVALTAGMISDTYNWILFTLLVPFSIDSSNAIYSVLCTVLFLTVCIFLVRPLLKKIIERKTENDEWDEYQLLFVVMGAFACSYVTDILGTHAIVGAFVYGLILPHGKFADLVMSVSDDFGGGFLAPLYFSGNGMRLIIKSVFSHANWPLTMLVLILLCVTKILGTLFATSLSGKSARDGFAIGLLLNTKGALALIMLSIVWDKMIFFAPTYAVLTAAVLLMTIVVSPMINFMFKPRKRFEQNKLRTIQKLRANVELRILACVHNNHHATSMINILELFNATRLSPIHVFGLYLVEITQRAAALVVAHMEPSNQLGVQSNLTESQVESENIAFTFKALGNNGDGNGNDAFRVETTSVVSSYETIHQDIYISARERGTSLILLPFHQQLSSDGNLLETTNVVYRDINKNVMQDAPCSVGIFIDRGLVTFSQTCLHILMIFVGGPDDREALAIAWKMAGHPRVQLSMVRLCLLDEAAAAAEEASHHSEEAEGILSNAMDNDKQKELDDEYISKFRYTAVNNEDYISYSEADIRAGEDIPRVLKALDQRGCDLYVVGQGNCRNSILFSNLLEWCDCLELGVIGDILASNIFGTNSSILVVQQYGFGGMKLERKQDHTANNSRFGSLIVKAE</sequence>
<dbReference type="PANTHER" id="PTHR32468:SF110">
    <property type="entry name" value="CATION_H+ EXCHANGER 3"/>
    <property type="match status" value="1"/>
</dbReference>
<dbReference type="PANTHER" id="PTHR32468">
    <property type="entry name" value="CATION/H + ANTIPORTER"/>
    <property type="match status" value="1"/>
</dbReference>
<evidence type="ECO:0000256" key="5">
    <source>
        <dbReference type="ARBA" id="ARBA00022958"/>
    </source>
</evidence>
<dbReference type="GO" id="GO:0006813">
    <property type="term" value="P:potassium ion transport"/>
    <property type="evidence" value="ECO:0007669"/>
    <property type="project" value="UniProtKB-KW"/>
</dbReference>
<dbReference type="InterPro" id="IPR038770">
    <property type="entry name" value="Na+/solute_symporter_sf"/>
</dbReference>
<dbReference type="GO" id="GO:0015297">
    <property type="term" value="F:antiporter activity"/>
    <property type="evidence" value="ECO:0007669"/>
    <property type="project" value="InterPro"/>
</dbReference>
<dbReference type="Proteomes" id="UP000289738">
    <property type="component" value="Chromosome B06"/>
</dbReference>
<keyword evidence="2" id="KW-0813">Transport</keyword>
<evidence type="ECO:0000256" key="9">
    <source>
        <dbReference type="ARBA" id="ARBA00038341"/>
    </source>
</evidence>
<feature type="transmembrane region" description="Helical" evidence="10">
    <location>
        <begin position="267"/>
        <end position="298"/>
    </location>
</feature>
<reference evidence="14 15" key="1">
    <citation type="submission" date="2019-01" db="EMBL/GenBank/DDBJ databases">
        <title>Sequencing of cultivated peanut Arachis hypogaea provides insights into genome evolution and oil improvement.</title>
        <authorList>
            <person name="Chen X."/>
        </authorList>
    </citation>
    <scope>NUCLEOTIDE SEQUENCE [LARGE SCALE GENOMIC DNA]</scope>
    <source>
        <strain evidence="15">cv. Fuhuasheng</strain>
        <tissue evidence="14">Leaves</tissue>
    </source>
</reference>
<dbReference type="Gene3D" id="1.20.1530.20">
    <property type="match status" value="1"/>
</dbReference>
<evidence type="ECO:0000256" key="1">
    <source>
        <dbReference type="ARBA" id="ARBA00004141"/>
    </source>
</evidence>
<dbReference type="GO" id="GO:1902600">
    <property type="term" value="P:proton transmembrane transport"/>
    <property type="evidence" value="ECO:0007669"/>
    <property type="project" value="InterPro"/>
</dbReference>
<evidence type="ECO:0000313" key="14">
    <source>
        <dbReference type="EMBL" id="RYR03256.1"/>
    </source>
</evidence>
<comment type="similarity">
    <text evidence="9">Belongs to the monovalent cation:proton antiporter 2 (CPA2) transporter (TC 2.A.37) family. CHX (TC 2.A.37.4) subfamily.</text>
</comment>
<dbReference type="InterPro" id="IPR006153">
    <property type="entry name" value="Cation/H_exchanger_TM"/>
</dbReference>
<evidence type="ECO:0000256" key="4">
    <source>
        <dbReference type="ARBA" id="ARBA00022692"/>
    </source>
</evidence>
<feature type="transmembrane region" description="Helical" evidence="10">
    <location>
        <begin position="61"/>
        <end position="78"/>
    </location>
</feature>
<feature type="transmembrane region" description="Helical" evidence="10">
    <location>
        <begin position="166"/>
        <end position="186"/>
    </location>
</feature>
<dbReference type="Pfam" id="PF23256">
    <property type="entry name" value="CHX17_2nd"/>
    <property type="match status" value="1"/>
</dbReference>
<dbReference type="AlphaFoldDB" id="A0A444YMS4"/>
<proteinExistence type="inferred from homology"/>
<keyword evidence="4 10" id="KW-0812">Transmembrane</keyword>
<dbReference type="OrthoDB" id="2687058at2759"/>
<dbReference type="GO" id="GO:0016020">
    <property type="term" value="C:membrane"/>
    <property type="evidence" value="ECO:0007669"/>
    <property type="project" value="UniProtKB-SubCell"/>
</dbReference>
<evidence type="ECO:0000259" key="12">
    <source>
        <dbReference type="Pfam" id="PF23256"/>
    </source>
</evidence>
<feature type="domain" description="Cation/H+ exchanger transmembrane" evidence="11">
    <location>
        <begin position="41"/>
        <end position="428"/>
    </location>
</feature>
<evidence type="ECO:0000256" key="8">
    <source>
        <dbReference type="ARBA" id="ARBA00023136"/>
    </source>
</evidence>
<dbReference type="InterPro" id="IPR057290">
    <property type="entry name" value="CHX17_C"/>
</dbReference>
<dbReference type="Pfam" id="PF23259">
    <property type="entry name" value="CHX17_C"/>
    <property type="match status" value="1"/>
</dbReference>
<feature type="transmembrane region" description="Helical" evidence="10">
    <location>
        <begin position="31"/>
        <end position="49"/>
    </location>
</feature>
<comment type="subcellular location">
    <subcellularLocation>
        <location evidence="1">Membrane</location>
        <topology evidence="1">Multi-pass membrane protein</topology>
    </subcellularLocation>
</comment>
<comment type="caution">
    <text evidence="14">The sequence shown here is derived from an EMBL/GenBank/DDBJ whole genome shotgun (WGS) entry which is preliminary data.</text>
</comment>
<dbReference type="GO" id="GO:0006885">
    <property type="term" value="P:regulation of pH"/>
    <property type="evidence" value="ECO:0007669"/>
    <property type="project" value="TreeGrafter"/>
</dbReference>
<keyword evidence="8 10" id="KW-0472">Membrane</keyword>
<evidence type="ECO:0000256" key="3">
    <source>
        <dbReference type="ARBA" id="ARBA00022538"/>
    </source>
</evidence>
<evidence type="ECO:0000256" key="7">
    <source>
        <dbReference type="ARBA" id="ARBA00023065"/>
    </source>
</evidence>
<dbReference type="STRING" id="3818.A0A444YMS4"/>
<evidence type="ECO:0000259" key="13">
    <source>
        <dbReference type="Pfam" id="PF23259"/>
    </source>
</evidence>
<feature type="transmembrane region" description="Helical" evidence="10">
    <location>
        <begin position="198"/>
        <end position="222"/>
    </location>
</feature>
<dbReference type="InterPro" id="IPR057291">
    <property type="entry name" value="CHX17_2nd"/>
</dbReference>
<keyword evidence="6 10" id="KW-1133">Transmembrane helix</keyword>
<keyword evidence="15" id="KW-1185">Reference proteome</keyword>
<dbReference type="Pfam" id="PF00999">
    <property type="entry name" value="Na_H_Exchanger"/>
    <property type="match status" value="1"/>
</dbReference>
<feature type="transmembrane region" description="Helical" evidence="10">
    <location>
        <begin position="84"/>
        <end position="107"/>
    </location>
</feature>
<feature type="domain" description="Cation/H(+) antiporter central" evidence="12">
    <location>
        <begin position="484"/>
        <end position="625"/>
    </location>
</feature>
<accession>A0A444YMS4</accession>
<dbReference type="EMBL" id="SDMP01000016">
    <property type="protein sequence ID" value="RYR03256.1"/>
    <property type="molecule type" value="Genomic_DNA"/>
</dbReference>
<feature type="domain" description="Cation/H(+) antiporter C-terminal" evidence="13">
    <location>
        <begin position="629"/>
        <end position="795"/>
    </location>
</feature>
<feature type="transmembrane region" description="Helical" evidence="10">
    <location>
        <begin position="228"/>
        <end position="246"/>
    </location>
</feature>
<evidence type="ECO:0000256" key="6">
    <source>
        <dbReference type="ARBA" id="ARBA00022989"/>
    </source>
</evidence>
<dbReference type="SMR" id="A0A444YMS4"/>
<feature type="transmembrane region" description="Helical" evidence="10">
    <location>
        <begin position="376"/>
        <end position="397"/>
    </location>
</feature>
<evidence type="ECO:0000313" key="15">
    <source>
        <dbReference type="Proteomes" id="UP000289738"/>
    </source>
</evidence>
<dbReference type="Gramene" id="arahy.Tifrunner.gnm2.ann2.Ah16g208100.1">
    <property type="protein sequence ID" value="arahy.Tifrunner.gnm2.ann2.Ah16g208100.1-CDS"/>
    <property type="gene ID" value="arahy.Tifrunner.gnm2.ann2.Ah16g208100"/>
</dbReference>
<evidence type="ECO:0000259" key="11">
    <source>
        <dbReference type="Pfam" id="PF00999"/>
    </source>
</evidence>
<organism evidence="14 15">
    <name type="scientific">Arachis hypogaea</name>
    <name type="common">Peanut</name>
    <dbReference type="NCBI Taxonomy" id="3818"/>
    <lineage>
        <taxon>Eukaryota</taxon>
        <taxon>Viridiplantae</taxon>
        <taxon>Streptophyta</taxon>
        <taxon>Embryophyta</taxon>
        <taxon>Tracheophyta</taxon>
        <taxon>Spermatophyta</taxon>
        <taxon>Magnoliopsida</taxon>
        <taxon>eudicotyledons</taxon>
        <taxon>Gunneridae</taxon>
        <taxon>Pentapetalae</taxon>
        <taxon>rosids</taxon>
        <taxon>fabids</taxon>
        <taxon>Fabales</taxon>
        <taxon>Fabaceae</taxon>
        <taxon>Papilionoideae</taxon>
        <taxon>50 kb inversion clade</taxon>
        <taxon>dalbergioids sensu lato</taxon>
        <taxon>Dalbergieae</taxon>
        <taxon>Pterocarpus clade</taxon>
        <taxon>Arachis</taxon>
    </lineage>
</organism>
<keyword evidence="7" id="KW-0406">Ion transport</keyword>
<gene>
    <name evidence="14" type="ORF">Ahy_B06g082113</name>
</gene>
<keyword evidence="3" id="KW-0633">Potassium transport</keyword>
<dbReference type="GO" id="GO:0012505">
    <property type="term" value="C:endomembrane system"/>
    <property type="evidence" value="ECO:0007669"/>
    <property type="project" value="TreeGrafter"/>
</dbReference>